<dbReference type="GO" id="GO:0047498">
    <property type="term" value="F:calcium-dependent phospholipase A2 activity"/>
    <property type="evidence" value="ECO:0007669"/>
    <property type="project" value="TreeGrafter"/>
</dbReference>
<evidence type="ECO:0000256" key="1">
    <source>
        <dbReference type="ARBA" id="ARBA00004613"/>
    </source>
</evidence>
<organism evidence="10 11">
    <name type="scientific">Patiria miniata</name>
    <name type="common">Bat star</name>
    <name type="synonym">Asterina miniata</name>
    <dbReference type="NCBI Taxonomy" id="46514"/>
    <lineage>
        <taxon>Eukaryota</taxon>
        <taxon>Metazoa</taxon>
        <taxon>Echinodermata</taxon>
        <taxon>Eleutherozoa</taxon>
        <taxon>Asterozoa</taxon>
        <taxon>Asteroidea</taxon>
        <taxon>Valvatacea</taxon>
        <taxon>Valvatida</taxon>
        <taxon>Asterinidae</taxon>
        <taxon>Patiria</taxon>
    </lineage>
</organism>
<dbReference type="OrthoDB" id="5841574at2759"/>
<dbReference type="PANTHER" id="PTHR11716:SF100">
    <property type="entry name" value="PHOSPHOLIPASE A2"/>
    <property type="match status" value="1"/>
</dbReference>
<evidence type="ECO:0000256" key="3">
    <source>
        <dbReference type="ARBA" id="ARBA00023157"/>
    </source>
</evidence>
<proteinExistence type="inferred from homology"/>
<keyword evidence="5 8" id="KW-0106">Calcium</keyword>
<evidence type="ECO:0000313" key="11">
    <source>
        <dbReference type="Proteomes" id="UP000887568"/>
    </source>
</evidence>
<accession>A0A913ZD48</accession>
<dbReference type="RefSeq" id="XP_038049707.1">
    <property type="nucleotide sequence ID" value="XM_038193779.1"/>
</dbReference>
<dbReference type="EnsemblMetazoa" id="XM_038193779.1">
    <property type="protein sequence ID" value="XP_038049707.1"/>
    <property type="gene ID" value="LOC119723216"/>
</dbReference>
<name>A0A913ZD48_PATMI</name>
<dbReference type="GO" id="GO:0005543">
    <property type="term" value="F:phospholipid binding"/>
    <property type="evidence" value="ECO:0007669"/>
    <property type="project" value="TreeGrafter"/>
</dbReference>
<dbReference type="PROSITE" id="PS00118">
    <property type="entry name" value="PA2_HIS"/>
    <property type="match status" value="1"/>
</dbReference>
<dbReference type="Proteomes" id="UP000887568">
    <property type="component" value="Unplaced"/>
</dbReference>
<dbReference type="GO" id="GO:0016042">
    <property type="term" value="P:lipid catabolic process"/>
    <property type="evidence" value="ECO:0007669"/>
    <property type="project" value="InterPro"/>
</dbReference>
<dbReference type="SMART" id="SM00085">
    <property type="entry name" value="PA2c"/>
    <property type="match status" value="1"/>
</dbReference>
<dbReference type="OMA" id="CWEENEY"/>
<feature type="domain" description="Phospholipase A2-like central" evidence="9">
    <location>
        <begin position="27"/>
        <end position="163"/>
    </location>
</feature>
<dbReference type="CDD" id="cd00125">
    <property type="entry name" value="PLA2c"/>
    <property type="match status" value="1"/>
</dbReference>
<protein>
    <recommendedName>
        <fullName evidence="8">Phospholipase A2</fullName>
        <ecNumber evidence="8">3.1.1.4</ecNumber>
    </recommendedName>
</protein>
<feature type="binding site" evidence="5">
    <location>
        <position position="59"/>
    </location>
    <ligand>
        <name>Ca(2+)</name>
        <dbReference type="ChEBI" id="CHEBI:29108"/>
    </ligand>
</feature>
<feature type="disulfide bond" evidence="6">
    <location>
        <begin position="114"/>
        <end position="134"/>
    </location>
</feature>
<dbReference type="GO" id="GO:0005576">
    <property type="term" value="C:extracellular region"/>
    <property type="evidence" value="ECO:0007669"/>
    <property type="project" value="UniProtKB-SubCell"/>
</dbReference>
<dbReference type="InterPro" id="IPR001211">
    <property type="entry name" value="PLA2"/>
</dbReference>
<dbReference type="Pfam" id="PF00068">
    <property type="entry name" value="Phospholip_A2_1"/>
    <property type="match status" value="1"/>
</dbReference>
<evidence type="ECO:0000256" key="6">
    <source>
        <dbReference type="PIRSR" id="PIRSR601211-3"/>
    </source>
</evidence>
<dbReference type="Gene3D" id="1.20.90.10">
    <property type="entry name" value="Phospholipase A2 domain"/>
    <property type="match status" value="1"/>
</dbReference>
<dbReference type="PRINTS" id="PR00389">
    <property type="entry name" value="PHPHLIPASEA2"/>
</dbReference>
<dbReference type="GO" id="GO:0005509">
    <property type="term" value="F:calcium ion binding"/>
    <property type="evidence" value="ECO:0007669"/>
    <property type="project" value="InterPro"/>
</dbReference>
<comment type="similarity">
    <text evidence="7">Belongs to the phospholipase A2 family.</text>
</comment>
<evidence type="ECO:0000256" key="4">
    <source>
        <dbReference type="PIRSR" id="PIRSR601211-1"/>
    </source>
</evidence>
<comment type="subcellular location">
    <subcellularLocation>
        <location evidence="1 8">Secreted</location>
    </subcellularLocation>
</comment>
<dbReference type="AlphaFoldDB" id="A0A913ZD48"/>
<evidence type="ECO:0000256" key="8">
    <source>
        <dbReference type="RuleBase" id="RU361236"/>
    </source>
</evidence>
<keyword evidence="8" id="KW-0443">Lipid metabolism</keyword>
<feature type="disulfide bond" evidence="6">
    <location>
        <begin position="56"/>
        <end position="72"/>
    </location>
</feature>
<feature type="disulfide bond" evidence="6">
    <location>
        <begin position="78"/>
        <end position="136"/>
    </location>
</feature>
<keyword evidence="3 6" id="KW-1015">Disulfide bond</keyword>
<sequence length="163" mass="17943">MKLLLVLLAATVALANSAAVQKSDISNLYQFGNLISCYGGAGFFDGLDYNGYGCYCGYGGKGTPLDDTDRCCLVHDNCYGRSTAEADCGSWDPYVIVYDYTETTVQAGNCVIECKKAADYSWYSTDPECREFICECDRAAAQCFAEKRPTYNQAYESYDKDSC</sequence>
<keyword evidence="8" id="KW-0378">Hydrolase</keyword>
<evidence type="ECO:0000256" key="5">
    <source>
        <dbReference type="PIRSR" id="PIRSR601211-2"/>
    </source>
</evidence>
<feature type="binding site" evidence="5">
    <location>
        <position position="55"/>
    </location>
    <ligand>
        <name>Ca(2+)</name>
        <dbReference type="ChEBI" id="CHEBI:29108"/>
    </ligand>
</feature>
<feature type="active site" evidence="4">
    <location>
        <position position="137"/>
    </location>
</feature>
<keyword evidence="2 8" id="KW-0964">Secreted</keyword>
<feature type="binding site" evidence="5">
    <location>
        <position position="76"/>
    </location>
    <ligand>
        <name>Ca(2+)</name>
        <dbReference type="ChEBI" id="CHEBI:29108"/>
    </ligand>
</feature>
<feature type="chain" id="PRO_5038158121" description="Phospholipase A2" evidence="8">
    <location>
        <begin position="18"/>
        <end position="163"/>
    </location>
</feature>
<dbReference type="EC" id="3.1.1.4" evidence="8"/>
<keyword evidence="8" id="KW-0732">Signal</keyword>
<dbReference type="SUPFAM" id="SSF48619">
    <property type="entry name" value="Phospholipase A2, PLA2"/>
    <property type="match status" value="1"/>
</dbReference>
<feature type="active site" evidence="4">
    <location>
        <position position="75"/>
    </location>
</feature>
<comment type="catalytic activity">
    <reaction evidence="8">
        <text>a 1,2-diacyl-sn-glycero-3-phosphocholine + H2O = a 1-acyl-sn-glycero-3-phosphocholine + a fatty acid + H(+)</text>
        <dbReference type="Rhea" id="RHEA:15801"/>
        <dbReference type="ChEBI" id="CHEBI:15377"/>
        <dbReference type="ChEBI" id="CHEBI:15378"/>
        <dbReference type="ChEBI" id="CHEBI:28868"/>
        <dbReference type="ChEBI" id="CHEBI:57643"/>
        <dbReference type="ChEBI" id="CHEBI:58168"/>
        <dbReference type="EC" id="3.1.1.4"/>
    </reaction>
</comment>
<dbReference type="PANTHER" id="PTHR11716">
    <property type="entry name" value="PHOSPHOLIPASE A2 FAMILY MEMBER"/>
    <property type="match status" value="1"/>
</dbReference>
<dbReference type="InterPro" id="IPR033113">
    <property type="entry name" value="PLA2_histidine"/>
</dbReference>
<evidence type="ECO:0000256" key="7">
    <source>
        <dbReference type="RuleBase" id="RU003654"/>
    </source>
</evidence>
<evidence type="ECO:0000259" key="9">
    <source>
        <dbReference type="SMART" id="SM00085"/>
    </source>
</evidence>
<dbReference type="GO" id="GO:0050482">
    <property type="term" value="P:arachidonate secretion"/>
    <property type="evidence" value="ECO:0007669"/>
    <property type="project" value="InterPro"/>
</dbReference>
<dbReference type="GO" id="GO:0006644">
    <property type="term" value="P:phospholipid metabolic process"/>
    <property type="evidence" value="ECO:0007669"/>
    <property type="project" value="InterPro"/>
</dbReference>
<feature type="disulfide bond" evidence="6">
    <location>
        <begin position="71"/>
        <end position="143"/>
    </location>
</feature>
<feature type="signal peptide" evidence="8">
    <location>
        <begin position="1"/>
        <end position="17"/>
    </location>
</feature>
<feature type="binding site" evidence="5">
    <location>
        <position position="57"/>
    </location>
    <ligand>
        <name>Ca(2+)</name>
        <dbReference type="ChEBI" id="CHEBI:29108"/>
    </ligand>
</feature>
<evidence type="ECO:0000256" key="2">
    <source>
        <dbReference type="ARBA" id="ARBA00022525"/>
    </source>
</evidence>
<dbReference type="GeneID" id="119723216"/>
<feature type="disulfide bond" evidence="6">
    <location>
        <begin position="88"/>
        <end position="129"/>
    </location>
</feature>
<keyword evidence="5" id="KW-0479">Metal-binding</keyword>
<reference evidence="10" key="1">
    <citation type="submission" date="2022-11" db="UniProtKB">
        <authorList>
            <consortium name="EnsemblMetazoa"/>
        </authorList>
    </citation>
    <scope>IDENTIFICATION</scope>
</reference>
<comment type="cofactor">
    <cofactor evidence="5">
        <name>Ca(2+)</name>
        <dbReference type="ChEBI" id="CHEBI:29108"/>
    </cofactor>
    <text evidence="5">Binds 1 Ca(2+) ion per subunit.</text>
</comment>
<dbReference type="InterPro" id="IPR016090">
    <property type="entry name" value="PLA2-like_dom"/>
</dbReference>
<dbReference type="InterPro" id="IPR036444">
    <property type="entry name" value="PLipase_A2_dom_sf"/>
</dbReference>
<keyword evidence="11" id="KW-1185">Reference proteome</keyword>
<evidence type="ECO:0000313" key="10">
    <source>
        <dbReference type="EnsemblMetazoa" id="XP_038049707.1"/>
    </source>
</evidence>